<protein>
    <submittedName>
        <fullName evidence="3">SRPBCC domain-containing protein</fullName>
    </submittedName>
</protein>
<name>A0ABW1IAC4_9PSEU</name>
<dbReference type="EMBL" id="JBHSQK010000028">
    <property type="protein sequence ID" value="MFC5949204.1"/>
    <property type="molecule type" value="Genomic_DNA"/>
</dbReference>
<proteinExistence type="inferred from homology"/>
<accession>A0ABW1IAC4</accession>
<evidence type="ECO:0000259" key="2">
    <source>
        <dbReference type="Pfam" id="PF08327"/>
    </source>
</evidence>
<dbReference type="RefSeq" id="WP_379566296.1">
    <property type="nucleotide sequence ID" value="NZ_JBHSQK010000028.1"/>
</dbReference>
<keyword evidence="4" id="KW-1185">Reference proteome</keyword>
<organism evidence="3 4">
    <name type="scientific">Pseudonocardia lutea</name>
    <dbReference type="NCBI Taxonomy" id="2172015"/>
    <lineage>
        <taxon>Bacteria</taxon>
        <taxon>Bacillati</taxon>
        <taxon>Actinomycetota</taxon>
        <taxon>Actinomycetes</taxon>
        <taxon>Pseudonocardiales</taxon>
        <taxon>Pseudonocardiaceae</taxon>
        <taxon>Pseudonocardia</taxon>
    </lineage>
</organism>
<evidence type="ECO:0000256" key="1">
    <source>
        <dbReference type="ARBA" id="ARBA00006817"/>
    </source>
</evidence>
<dbReference type="SUPFAM" id="SSF55961">
    <property type="entry name" value="Bet v1-like"/>
    <property type="match status" value="1"/>
</dbReference>
<evidence type="ECO:0000313" key="3">
    <source>
        <dbReference type="EMBL" id="MFC5949204.1"/>
    </source>
</evidence>
<reference evidence="4" key="1">
    <citation type="journal article" date="2019" name="Int. J. Syst. Evol. Microbiol.">
        <title>The Global Catalogue of Microorganisms (GCM) 10K type strain sequencing project: providing services to taxonomists for standard genome sequencing and annotation.</title>
        <authorList>
            <consortium name="The Broad Institute Genomics Platform"/>
            <consortium name="The Broad Institute Genome Sequencing Center for Infectious Disease"/>
            <person name="Wu L."/>
            <person name="Ma J."/>
        </authorList>
    </citation>
    <scope>NUCLEOTIDE SEQUENCE [LARGE SCALE GENOMIC DNA]</scope>
    <source>
        <strain evidence="4">CGMCC 4.7397</strain>
    </source>
</reference>
<feature type="domain" description="Activator of Hsp90 ATPase homologue 1/2-like C-terminal" evidence="2">
    <location>
        <begin position="12"/>
        <end position="139"/>
    </location>
</feature>
<dbReference type="Gene3D" id="3.30.530.20">
    <property type="match status" value="1"/>
</dbReference>
<comment type="similarity">
    <text evidence="1">Belongs to the AHA1 family.</text>
</comment>
<dbReference type="Pfam" id="PF08327">
    <property type="entry name" value="AHSA1"/>
    <property type="match status" value="1"/>
</dbReference>
<dbReference type="Proteomes" id="UP001596119">
    <property type="component" value="Unassembled WGS sequence"/>
</dbReference>
<sequence length="143" mass="16148">MDTITREITVAAARTRVWEVITRAEHVGRWFGEAGAEVDLRPGGRIVLDFGEHGIGYARVERVEEPELFSFRWSRRRETEPEPGDETLVEFTLTETGEGTLVRVAESGFASLTGDAAAYHRQNTEGWQHKMADLQRYLESVPA</sequence>
<comment type="caution">
    <text evidence="3">The sequence shown here is derived from an EMBL/GenBank/DDBJ whole genome shotgun (WGS) entry which is preliminary data.</text>
</comment>
<evidence type="ECO:0000313" key="4">
    <source>
        <dbReference type="Proteomes" id="UP001596119"/>
    </source>
</evidence>
<dbReference type="InterPro" id="IPR023393">
    <property type="entry name" value="START-like_dom_sf"/>
</dbReference>
<dbReference type="InterPro" id="IPR013538">
    <property type="entry name" value="ASHA1/2-like_C"/>
</dbReference>
<gene>
    <name evidence="3" type="ORF">ACFQH9_13075</name>
</gene>